<dbReference type="Proteomes" id="UP000054047">
    <property type="component" value="Unassembled WGS sequence"/>
</dbReference>
<dbReference type="EMBL" id="KN727282">
    <property type="protein sequence ID" value="KIH66055.1"/>
    <property type="molecule type" value="Genomic_DNA"/>
</dbReference>
<gene>
    <name evidence="1" type="ORF">ANCDUO_03617</name>
</gene>
<evidence type="ECO:0000313" key="1">
    <source>
        <dbReference type="EMBL" id="KIH66055.1"/>
    </source>
</evidence>
<keyword evidence="2" id="KW-1185">Reference proteome</keyword>
<protein>
    <submittedName>
        <fullName evidence="1">Uncharacterized protein</fullName>
    </submittedName>
</protein>
<reference evidence="1 2" key="1">
    <citation type="submission" date="2013-12" db="EMBL/GenBank/DDBJ databases">
        <title>Draft genome of the parsitic nematode Ancylostoma duodenale.</title>
        <authorList>
            <person name="Mitreva M."/>
        </authorList>
    </citation>
    <scope>NUCLEOTIDE SEQUENCE [LARGE SCALE GENOMIC DNA]</scope>
    <source>
        <strain evidence="1 2">Zhejiang</strain>
    </source>
</reference>
<sequence>MKTLIRPSNPTKLFTIRAKLTGSHQAYFEQAVKWTSPIFLLMSSCVT</sequence>
<organism evidence="1 2">
    <name type="scientific">Ancylostoma duodenale</name>
    <dbReference type="NCBI Taxonomy" id="51022"/>
    <lineage>
        <taxon>Eukaryota</taxon>
        <taxon>Metazoa</taxon>
        <taxon>Ecdysozoa</taxon>
        <taxon>Nematoda</taxon>
        <taxon>Chromadorea</taxon>
        <taxon>Rhabditida</taxon>
        <taxon>Rhabditina</taxon>
        <taxon>Rhabditomorpha</taxon>
        <taxon>Strongyloidea</taxon>
        <taxon>Ancylostomatidae</taxon>
        <taxon>Ancylostomatinae</taxon>
        <taxon>Ancylostoma</taxon>
    </lineage>
</organism>
<proteinExistence type="predicted"/>
<evidence type="ECO:0000313" key="2">
    <source>
        <dbReference type="Proteomes" id="UP000054047"/>
    </source>
</evidence>
<accession>A0A0C2GX05</accession>
<name>A0A0C2GX05_9BILA</name>
<dbReference type="AlphaFoldDB" id="A0A0C2GX05"/>